<accession>A0AAN7K6J0</accession>
<organism evidence="2 3">
    <name type="scientific">Trapa incisa</name>
    <dbReference type="NCBI Taxonomy" id="236973"/>
    <lineage>
        <taxon>Eukaryota</taxon>
        <taxon>Viridiplantae</taxon>
        <taxon>Streptophyta</taxon>
        <taxon>Embryophyta</taxon>
        <taxon>Tracheophyta</taxon>
        <taxon>Spermatophyta</taxon>
        <taxon>Magnoliopsida</taxon>
        <taxon>eudicotyledons</taxon>
        <taxon>Gunneridae</taxon>
        <taxon>Pentapetalae</taxon>
        <taxon>rosids</taxon>
        <taxon>malvids</taxon>
        <taxon>Myrtales</taxon>
        <taxon>Lythraceae</taxon>
        <taxon>Trapa</taxon>
    </lineage>
</organism>
<feature type="compositionally biased region" description="Basic residues" evidence="1">
    <location>
        <begin position="365"/>
        <end position="378"/>
    </location>
</feature>
<sequence>MTTVTTTTETATETNRPGKLVCFSFASYARTLIGNLKSDGVPVLEGLTDVHLTFLESSLSISFPPDLRSILQEGIPVGPGFPDWRSTSLQQLQILFSLPRLTFLKLISENDGFWCASWGKKPDTAAEAAELAKRLAAAAPPLVPVYRNCYIASRPCMAGNPVFYLNGDDVRVLSFDLAGFFRDMEFTQKGTLRQRSEEKVVDSPAWAATAPRKIEFWSEAVEAGRWGAGGGCWWGGGGRVGAVLDEAFSRLRNGGWRLEEVREMMLMDGCDGVKEDESGPRKAGDVGYDGVVGHVRELSRQLLRGGWSREDIVDSLGVLSLDLDEDSSWRQKQPTKEEDMGEEKAPEPVNSSAGGSFRTSDRNAKARPPRHQGFRSRG</sequence>
<reference evidence="2 3" key="1">
    <citation type="journal article" date="2023" name="Hortic Res">
        <title>Pangenome of water caltrop reveals structural variations and asymmetric subgenome divergence after allopolyploidization.</title>
        <authorList>
            <person name="Zhang X."/>
            <person name="Chen Y."/>
            <person name="Wang L."/>
            <person name="Yuan Y."/>
            <person name="Fang M."/>
            <person name="Shi L."/>
            <person name="Lu R."/>
            <person name="Comes H.P."/>
            <person name="Ma Y."/>
            <person name="Chen Y."/>
            <person name="Huang G."/>
            <person name="Zhou Y."/>
            <person name="Zheng Z."/>
            <person name="Qiu Y."/>
        </authorList>
    </citation>
    <scope>NUCLEOTIDE SEQUENCE [LARGE SCALE GENOMIC DNA]</scope>
    <source>
        <tissue evidence="2">Roots</tissue>
    </source>
</reference>
<keyword evidence="3" id="KW-1185">Reference proteome</keyword>
<protein>
    <submittedName>
        <fullName evidence="2">Uncharacterized protein</fullName>
    </submittedName>
</protein>
<evidence type="ECO:0000256" key="1">
    <source>
        <dbReference type="SAM" id="MobiDB-lite"/>
    </source>
</evidence>
<dbReference type="Proteomes" id="UP001345219">
    <property type="component" value="Chromosome 17"/>
</dbReference>
<comment type="caution">
    <text evidence="2">The sequence shown here is derived from an EMBL/GenBank/DDBJ whole genome shotgun (WGS) entry which is preliminary data.</text>
</comment>
<dbReference type="EMBL" id="JAXIOK010000011">
    <property type="protein sequence ID" value="KAK4759449.1"/>
    <property type="molecule type" value="Genomic_DNA"/>
</dbReference>
<feature type="compositionally biased region" description="Polar residues" evidence="1">
    <location>
        <begin position="349"/>
        <end position="358"/>
    </location>
</feature>
<dbReference type="PANTHER" id="PTHR32011">
    <property type="entry name" value="OS08G0472400 PROTEIN"/>
    <property type="match status" value="1"/>
</dbReference>
<name>A0AAN7K6J0_9MYRT</name>
<feature type="region of interest" description="Disordered" evidence="1">
    <location>
        <begin position="326"/>
        <end position="378"/>
    </location>
</feature>
<dbReference type="AlphaFoldDB" id="A0AAN7K6J0"/>
<gene>
    <name evidence="2" type="ORF">SAY87_022580</name>
</gene>
<proteinExistence type="predicted"/>
<dbReference type="PANTHER" id="PTHR32011:SF6">
    <property type="entry name" value="KNR4_SMI1-LIKE DOMAIN-CONTAINING PROTEIN"/>
    <property type="match status" value="1"/>
</dbReference>
<evidence type="ECO:0000313" key="3">
    <source>
        <dbReference type="Proteomes" id="UP001345219"/>
    </source>
</evidence>
<feature type="compositionally biased region" description="Basic and acidic residues" evidence="1">
    <location>
        <begin position="334"/>
        <end position="346"/>
    </location>
</feature>
<evidence type="ECO:0000313" key="2">
    <source>
        <dbReference type="EMBL" id="KAK4759449.1"/>
    </source>
</evidence>